<dbReference type="InterPro" id="IPR003593">
    <property type="entry name" value="AAA+_ATPase"/>
</dbReference>
<keyword evidence="3" id="KW-1185">Reference proteome</keyword>
<comment type="caution">
    <text evidence="2">The sequence shown here is derived from an EMBL/GenBank/DDBJ whole genome shotgun (WGS) entry which is preliminary data.</text>
</comment>
<dbReference type="InterPro" id="IPR052934">
    <property type="entry name" value="Methyl-DNA_Rec/Restrict_Enz"/>
</dbReference>
<name>A0A4R0JXA4_9ACTN</name>
<dbReference type="GO" id="GO:0005524">
    <property type="term" value="F:ATP binding"/>
    <property type="evidence" value="ECO:0007669"/>
    <property type="project" value="InterPro"/>
</dbReference>
<dbReference type="AlphaFoldDB" id="A0A4R0JXA4"/>
<reference evidence="2 3" key="1">
    <citation type="submission" date="2019-02" db="EMBL/GenBank/DDBJ databases">
        <title>Kribbella capetownensis sp. nov. and Kribbella speibonae sp. nov., isolated from soil.</title>
        <authorList>
            <person name="Curtis S.M."/>
            <person name="Norton I."/>
            <person name="Everest G.J."/>
            <person name="Meyers P.R."/>
        </authorList>
    </citation>
    <scope>NUCLEOTIDE SEQUENCE [LARGE SCALE GENOMIC DNA]</scope>
    <source>
        <strain evidence="2 3">NRRL B-24813</strain>
    </source>
</reference>
<evidence type="ECO:0000313" key="2">
    <source>
        <dbReference type="EMBL" id="TCC52151.1"/>
    </source>
</evidence>
<dbReference type="SMART" id="SM00382">
    <property type="entry name" value="AAA"/>
    <property type="match status" value="1"/>
</dbReference>
<dbReference type="PANTHER" id="PTHR37291">
    <property type="entry name" value="5-METHYLCYTOSINE-SPECIFIC RESTRICTION ENZYME B"/>
    <property type="match status" value="1"/>
</dbReference>
<dbReference type="InterPro" id="IPR011704">
    <property type="entry name" value="ATPase_dyneun-rel_AAA"/>
</dbReference>
<evidence type="ECO:0000313" key="3">
    <source>
        <dbReference type="Proteomes" id="UP000291144"/>
    </source>
</evidence>
<dbReference type="Proteomes" id="UP000291144">
    <property type="component" value="Unassembled WGS sequence"/>
</dbReference>
<dbReference type="Gene3D" id="3.40.50.300">
    <property type="entry name" value="P-loop containing nucleotide triphosphate hydrolases"/>
    <property type="match status" value="1"/>
</dbReference>
<dbReference type="InterPro" id="IPR027417">
    <property type="entry name" value="P-loop_NTPase"/>
</dbReference>
<dbReference type="CDD" id="cd00009">
    <property type="entry name" value="AAA"/>
    <property type="match status" value="1"/>
</dbReference>
<dbReference type="OrthoDB" id="9781481at2"/>
<dbReference type="PANTHER" id="PTHR37291:SF1">
    <property type="entry name" value="TYPE IV METHYL-DIRECTED RESTRICTION ENZYME ECOKMCRB SUBUNIT"/>
    <property type="match status" value="1"/>
</dbReference>
<accession>A0A4R0JXA4</accession>
<sequence length="667" mass="73920">MLAAEALTLLLAPFSDIVGSTKRAQVRAPLLTVTDPPGLPLRISADLEHGFVPGGKALSADPVAMLRSFISLLEQWHGQPAERRVRAWEDPWEWRDVMATVTGVDERVVALLSVVVHPGSFTTLLRGEDRQRVVDSFADRLDHRTGDLDHDLLSVALVLQAEQGGHGVDLYAPPLVNVWSGTVAVGGAWLVRGQVEQRDWVPTWASQGIITLTVERFRQMPAQPTQAALTALVDELYGDMSVVKREAKKRDVLAFTLGMQPDDLVATDDHGLLRLGRILKGEATLSSIDGTTAITRPVAWPAKQDTKVTDLQSMVSSRLRFKGEDVVNITEVLDELESLHAGDQVQPVDESEETEVDGAVSPLPRPAVLRCDTKALAFELYHADDSWLVELLDSLNERRQVILEGAPGTGKTYLAHRLLAACGLTPNEQALVQFHPTYSHEDFVEGFRPTDSKDSGARLTVVPGPLKRIAEEAAKAPDKPHVLVIDEINRANIAKVFGELYFLLEYRDAEIELLYSDGKERFKLPENLFIIGTMNTADRSIALLDVAMRRRFVFLGMETSEPALQGVLPRWCEANGLPVALAKLRERINATMRGHGLEAALEFGPSYFMRPSLRDPVVLKRLWRRDLLPMLREHHYGDDIALSSYRFDEWCDELGLAPGKDGSEPPQ</sequence>
<dbReference type="EMBL" id="SJKB01000021">
    <property type="protein sequence ID" value="TCC52151.1"/>
    <property type="molecule type" value="Genomic_DNA"/>
</dbReference>
<gene>
    <name evidence="2" type="ORF">E0H73_40155</name>
</gene>
<proteinExistence type="predicted"/>
<organism evidence="2 3">
    <name type="scientific">Kribbella pittospori</name>
    <dbReference type="NCBI Taxonomy" id="722689"/>
    <lineage>
        <taxon>Bacteria</taxon>
        <taxon>Bacillati</taxon>
        <taxon>Actinomycetota</taxon>
        <taxon>Actinomycetes</taxon>
        <taxon>Propionibacteriales</taxon>
        <taxon>Kribbellaceae</taxon>
        <taxon>Kribbella</taxon>
    </lineage>
</organism>
<feature type="domain" description="AAA+ ATPase" evidence="1">
    <location>
        <begin position="397"/>
        <end position="558"/>
    </location>
</feature>
<dbReference type="SUPFAM" id="SSF52540">
    <property type="entry name" value="P-loop containing nucleoside triphosphate hydrolases"/>
    <property type="match status" value="1"/>
</dbReference>
<protein>
    <submittedName>
        <fullName evidence="2">AAA family ATPase</fullName>
    </submittedName>
</protein>
<dbReference type="GO" id="GO:0016887">
    <property type="term" value="F:ATP hydrolysis activity"/>
    <property type="evidence" value="ECO:0007669"/>
    <property type="project" value="InterPro"/>
</dbReference>
<dbReference type="Pfam" id="PF07728">
    <property type="entry name" value="AAA_5"/>
    <property type="match status" value="1"/>
</dbReference>
<evidence type="ECO:0000259" key="1">
    <source>
        <dbReference type="SMART" id="SM00382"/>
    </source>
</evidence>